<dbReference type="Pfam" id="PF02321">
    <property type="entry name" value="OEP"/>
    <property type="match status" value="2"/>
</dbReference>
<reference evidence="11 12" key="1">
    <citation type="journal article" date="2015" name="Stand. Genomic Sci.">
        <title>Genomic Encyclopedia of Bacterial and Archaeal Type Strains, Phase III: the genomes of soil and plant-associated and newly described type strains.</title>
        <authorList>
            <person name="Whitman W.B."/>
            <person name="Woyke T."/>
            <person name="Klenk H.P."/>
            <person name="Zhou Y."/>
            <person name="Lilburn T.G."/>
            <person name="Beck B.J."/>
            <person name="De Vos P."/>
            <person name="Vandamme P."/>
            <person name="Eisen J.A."/>
            <person name="Garrity G."/>
            <person name="Hugenholtz P."/>
            <person name="Kyrpides N.C."/>
        </authorList>
    </citation>
    <scope>NUCLEOTIDE SEQUENCE [LARGE SCALE GENOMIC DNA]</scope>
    <source>
        <strain evidence="11 12">CGMCC 1.10822</strain>
    </source>
</reference>
<dbReference type="SUPFAM" id="SSF56954">
    <property type="entry name" value="Outer membrane efflux proteins (OEP)"/>
    <property type="match status" value="1"/>
</dbReference>
<evidence type="ECO:0000256" key="4">
    <source>
        <dbReference type="ARBA" id="ARBA00022692"/>
    </source>
</evidence>
<dbReference type="PANTHER" id="PTHR30203:SF20">
    <property type="entry name" value="MULTIDRUG RESISTANCE OUTER MEMBRANE PROTEIN MDTP-RELATED"/>
    <property type="match status" value="1"/>
</dbReference>
<proteinExistence type="inferred from homology"/>
<accession>A0A562RKT9</accession>
<keyword evidence="12" id="KW-1185">Reference proteome</keyword>
<keyword evidence="4 9" id="KW-0812">Transmembrane</keyword>
<keyword evidence="7 9" id="KW-0564">Palmitate</keyword>
<feature type="signal peptide" evidence="9">
    <location>
        <begin position="1"/>
        <end position="23"/>
    </location>
</feature>
<evidence type="ECO:0000313" key="12">
    <source>
        <dbReference type="Proteomes" id="UP000318431"/>
    </source>
</evidence>
<keyword evidence="8 9" id="KW-0449">Lipoprotein</keyword>
<evidence type="ECO:0000256" key="5">
    <source>
        <dbReference type="ARBA" id="ARBA00022729"/>
    </source>
</evidence>
<evidence type="ECO:0000256" key="9">
    <source>
        <dbReference type="RuleBase" id="RU362097"/>
    </source>
</evidence>
<feature type="coiled-coil region" evidence="10">
    <location>
        <begin position="353"/>
        <end position="380"/>
    </location>
</feature>
<name>A0A562RKT9_9BURK</name>
<dbReference type="AlphaFoldDB" id="A0A562RKT9"/>
<dbReference type="PANTHER" id="PTHR30203">
    <property type="entry name" value="OUTER MEMBRANE CATION EFFLUX PROTEIN"/>
    <property type="match status" value="1"/>
</dbReference>
<evidence type="ECO:0000256" key="10">
    <source>
        <dbReference type="SAM" id="Coils"/>
    </source>
</evidence>
<dbReference type="NCBIfam" id="TIGR01845">
    <property type="entry name" value="outer_NodT"/>
    <property type="match status" value="1"/>
</dbReference>
<evidence type="ECO:0000256" key="7">
    <source>
        <dbReference type="ARBA" id="ARBA00023139"/>
    </source>
</evidence>
<comment type="similarity">
    <text evidence="2 9">Belongs to the outer membrane factor (OMF) (TC 1.B.17) family.</text>
</comment>
<keyword evidence="10" id="KW-0175">Coiled coil</keyword>
<comment type="caution">
    <text evidence="11">The sequence shown here is derived from an EMBL/GenBank/DDBJ whole genome shotgun (WGS) entry which is preliminary data.</text>
</comment>
<evidence type="ECO:0000256" key="6">
    <source>
        <dbReference type="ARBA" id="ARBA00023136"/>
    </source>
</evidence>
<dbReference type="EMBL" id="VLLB01000001">
    <property type="protein sequence ID" value="TWI69662.1"/>
    <property type="molecule type" value="Genomic_DNA"/>
</dbReference>
<gene>
    <name evidence="11" type="ORF">IP91_00735</name>
</gene>
<evidence type="ECO:0000313" key="11">
    <source>
        <dbReference type="EMBL" id="TWI69662.1"/>
    </source>
</evidence>
<keyword evidence="3 9" id="KW-1134">Transmembrane beta strand</keyword>
<keyword evidence="5 9" id="KW-0732">Signal</keyword>
<comment type="subcellular location">
    <subcellularLocation>
        <location evidence="9">Cell membrane</location>
        <topology evidence="9">Lipid-anchor</topology>
    </subcellularLocation>
    <subcellularLocation>
        <location evidence="1">Membrane</location>
    </subcellularLocation>
</comment>
<dbReference type="InterPro" id="IPR003423">
    <property type="entry name" value="OMP_efflux"/>
</dbReference>
<dbReference type="InterPro" id="IPR010131">
    <property type="entry name" value="MdtP/NodT-like"/>
</dbReference>
<evidence type="ECO:0000256" key="2">
    <source>
        <dbReference type="ARBA" id="ARBA00007613"/>
    </source>
</evidence>
<dbReference type="GO" id="GO:0005886">
    <property type="term" value="C:plasma membrane"/>
    <property type="evidence" value="ECO:0007669"/>
    <property type="project" value="UniProtKB-SubCell"/>
</dbReference>
<dbReference type="Gene3D" id="1.20.1600.10">
    <property type="entry name" value="Outer membrane efflux proteins (OEP)"/>
    <property type="match status" value="1"/>
</dbReference>
<feature type="chain" id="PRO_5022249979" evidence="9">
    <location>
        <begin position="24"/>
        <end position="505"/>
    </location>
</feature>
<dbReference type="GO" id="GO:0015562">
    <property type="term" value="F:efflux transmembrane transporter activity"/>
    <property type="evidence" value="ECO:0007669"/>
    <property type="project" value="InterPro"/>
</dbReference>
<protein>
    <submittedName>
        <fullName evidence="11">Multidrug efflux system outer membrane protein</fullName>
    </submittedName>
</protein>
<keyword evidence="6 9" id="KW-0472">Membrane</keyword>
<sequence>MKTPMTKSLTCVAVMLLAGCATVPPDHHVLARRDVAADLPSSIHLAAEGWPDANWWQAWHDPQLDALIAGGLKGAPSLDVAATQIGAARAALSRTHADTGLSTALTASASRQRYSGTGLFPAPIGGAYYTGETVRVEARYDFDWWGRNRAQIAAAAGEVNARNASYAAAEQALAAAIAQSYFSLQGDWARHANLEQLIATQRDRIATYDRRVARGLGNSLDRQALENDLTLMEKRLAEDATAAAQEREALRALLGAGNAALADLKPVPLQPTAHALPARLGIELLARRPDLQAARWRVEAALSRIDAARAAFYPDVNLTGAVGLDTVSLSHLLEANSRTLFVGPALTVPLFDSRRLSAQLEGARSERNELVAEYNQAVVNAVRDAAQDGAALQGIEAQLERQARADAGAAALLAATETKLARGLADRAALLDARAGLLRQRDDTLALHQLQALAEVALIRSLGGGWQAAPARDTTAPIDASDPAPATMMHVQAGGNDHTPSTIPN</sequence>
<dbReference type="PROSITE" id="PS51257">
    <property type="entry name" value="PROKAR_LIPOPROTEIN"/>
    <property type="match status" value="1"/>
</dbReference>
<dbReference type="Gene3D" id="2.20.200.10">
    <property type="entry name" value="Outer membrane efflux proteins (OEP)"/>
    <property type="match status" value="1"/>
</dbReference>
<evidence type="ECO:0000256" key="3">
    <source>
        <dbReference type="ARBA" id="ARBA00022452"/>
    </source>
</evidence>
<organism evidence="11 12">
    <name type="scientific">Pseudoduganella lurida</name>
    <dbReference type="NCBI Taxonomy" id="1036180"/>
    <lineage>
        <taxon>Bacteria</taxon>
        <taxon>Pseudomonadati</taxon>
        <taxon>Pseudomonadota</taxon>
        <taxon>Betaproteobacteria</taxon>
        <taxon>Burkholderiales</taxon>
        <taxon>Oxalobacteraceae</taxon>
        <taxon>Telluria group</taxon>
        <taxon>Pseudoduganella</taxon>
    </lineage>
</organism>
<dbReference type="Proteomes" id="UP000318431">
    <property type="component" value="Unassembled WGS sequence"/>
</dbReference>
<evidence type="ECO:0000256" key="8">
    <source>
        <dbReference type="ARBA" id="ARBA00023288"/>
    </source>
</evidence>
<evidence type="ECO:0000256" key="1">
    <source>
        <dbReference type="ARBA" id="ARBA00004370"/>
    </source>
</evidence>